<feature type="compositionally biased region" description="Acidic residues" evidence="1">
    <location>
        <begin position="92"/>
        <end position="111"/>
    </location>
</feature>
<name>T1JQQ9_TETUR</name>
<dbReference type="HOGENOM" id="CLU_2041019_0_0_1"/>
<evidence type="ECO:0000313" key="3">
    <source>
        <dbReference type="Proteomes" id="UP000015104"/>
    </source>
</evidence>
<evidence type="ECO:0000256" key="1">
    <source>
        <dbReference type="SAM" id="MobiDB-lite"/>
    </source>
</evidence>
<sequence>MASFNQRASALNSGRYSNGKSGFFEISSISCNVSSVPDGIITLFSAFRYTCGFIIDGNEDAEVEAEAKEEEAKEEVKGEDQEVEAEAKEEAKGEEEEVEDQDEEVENDLDKDEYRAYTKTF</sequence>
<dbReference type="EnsemblMetazoa" id="tetur01g04140.1">
    <property type="protein sequence ID" value="tetur01g04140.1"/>
    <property type="gene ID" value="tetur01g04140"/>
</dbReference>
<keyword evidence="3" id="KW-1185">Reference proteome</keyword>
<dbReference type="Proteomes" id="UP000015104">
    <property type="component" value="Unassembled WGS sequence"/>
</dbReference>
<organism evidence="2 3">
    <name type="scientific">Tetranychus urticae</name>
    <name type="common">Two-spotted spider mite</name>
    <dbReference type="NCBI Taxonomy" id="32264"/>
    <lineage>
        <taxon>Eukaryota</taxon>
        <taxon>Metazoa</taxon>
        <taxon>Ecdysozoa</taxon>
        <taxon>Arthropoda</taxon>
        <taxon>Chelicerata</taxon>
        <taxon>Arachnida</taxon>
        <taxon>Acari</taxon>
        <taxon>Acariformes</taxon>
        <taxon>Trombidiformes</taxon>
        <taxon>Prostigmata</taxon>
        <taxon>Eleutherengona</taxon>
        <taxon>Raphignathae</taxon>
        <taxon>Tetranychoidea</taxon>
        <taxon>Tetranychidae</taxon>
        <taxon>Tetranychus</taxon>
    </lineage>
</organism>
<protein>
    <submittedName>
        <fullName evidence="2">Uncharacterized protein</fullName>
    </submittedName>
</protein>
<reference evidence="3" key="1">
    <citation type="submission" date="2011-08" db="EMBL/GenBank/DDBJ databases">
        <authorList>
            <person name="Rombauts S."/>
        </authorList>
    </citation>
    <scope>NUCLEOTIDE SEQUENCE</scope>
    <source>
        <strain evidence="3">London</strain>
    </source>
</reference>
<feature type="region of interest" description="Disordered" evidence="1">
    <location>
        <begin position="63"/>
        <end position="121"/>
    </location>
</feature>
<feature type="compositionally biased region" description="Basic and acidic residues" evidence="1">
    <location>
        <begin position="112"/>
        <end position="121"/>
    </location>
</feature>
<accession>T1JQQ9</accession>
<feature type="compositionally biased region" description="Basic and acidic residues" evidence="1">
    <location>
        <begin position="70"/>
        <end position="91"/>
    </location>
</feature>
<reference evidence="2" key="2">
    <citation type="submission" date="2015-06" db="UniProtKB">
        <authorList>
            <consortium name="EnsemblMetazoa"/>
        </authorList>
    </citation>
    <scope>IDENTIFICATION</scope>
</reference>
<evidence type="ECO:0000313" key="2">
    <source>
        <dbReference type="EnsemblMetazoa" id="tetur01g04140.1"/>
    </source>
</evidence>
<proteinExistence type="predicted"/>
<dbReference type="AlphaFoldDB" id="T1JQQ9"/>
<dbReference type="EMBL" id="CAEY01000440">
    <property type="status" value="NOT_ANNOTATED_CDS"/>
    <property type="molecule type" value="Genomic_DNA"/>
</dbReference>